<evidence type="ECO:0000313" key="6">
    <source>
        <dbReference type="EMBL" id="EJX08725.1"/>
    </source>
</evidence>
<feature type="compositionally biased region" description="Basic and acidic residues" evidence="4">
    <location>
        <begin position="129"/>
        <end position="147"/>
    </location>
</feature>
<feature type="compositionally biased region" description="Low complexity" evidence="4">
    <location>
        <begin position="15"/>
        <end position="52"/>
    </location>
</feature>
<evidence type="ECO:0000256" key="3">
    <source>
        <dbReference type="ARBA" id="ARBA00023295"/>
    </source>
</evidence>
<accession>J9H4J4</accession>
<comment type="similarity">
    <text evidence="1">Belongs to the glycosyl hydrolase 25 family.</text>
</comment>
<dbReference type="PANTHER" id="PTHR34135">
    <property type="entry name" value="LYSOZYME"/>
    <property type="match status" value="1"/>
</dbReference>
<dbReference type="EMBL" id="AMCI01000552">
    <property type="protein sequence ID" value="EJX08725.1"/>
    <property type="molecule type" value="Genomic_DNA"/>
</dbReference>
<dbReference type="Pfam" id="PF01183">
    <property type="entry name" value="Glyco_hydro_25"/>
    <property type="match status" value="1"/>
</dbReference>
<dbReference type="GO" id="GO:0016052">
    <property type="term" value="P:carbohydrate catabolic process"/>
    <property type="evidence" value="ECO:0007669"/>
    <property type="project" value="TreeGrafter"/>
</dbReference>
<comment type="caution">
    <text evidence="6">The sequence shown here is derived from an EMBL/GenBank/DDBJ whole genome shotgun (WGS) entry which is preliminary data.</text>
</comment>
<feature type="compositionally biased region" description="Polar residues" evidence="4">
    <location>
        <begin position="59"/>
        <end position="68"/>
    </location>
</feature>
<proteinExistence type="inferred from homology"/>
<evidence type="ECO:0000256" key="5">
    <source>
        <dbReference type="SAM" id="Phobius"/>
    </source>
</evidence>
<dbReference type="GO" id="GO:0009253">
    <property type="term" value="P:peptidoglycan catabolic process"/>
    <property type="evidence" value="ECO:0007669"/>
    <property type="project" value="InterPro"/>
</dbReference>
<evidence type="ECO:0000256" key="2">
    <source>
        <dbReference type="ARBA" id="ARBA00022801"/>
    </source>
</evidence>
<dbReference type="InterPro" id="IPR018077">
    <property type="entry name" value="Glyco_hydro_fam25_subgr"/>
</dbReference>
<organism evidence="6">
    <name type="scientific">gut metagenome</name>
    <dbReference type="NCBI Taxonomy" id="749906"/>
    <lineage>
        <taxon>unclassified sequences</taxon>
        <taxon>metagenomes</taxon>
        <taxon>organismal metagenomes</taxon>
    </lineage>
</organism>
<feature type="compositionally biased region" description="Basic and acidic residues" evidence="4">
    <location>
        <begin position="88"/>
        <end position="121"/>
    </location>
</feature>
<gene>
    <name evidence="6" type="ORF">EVA_03161</name>
</gene>
<keyword evidence="5" id="KW-0472">Membrane</keyword>
<reference evidence="6" key="1">
    <citation type="journal article" date="2012" name="PLoS ONE">
        <title>Gene sets for utilization of primary and secondary nutrition supplies in the distal gut of endangered iberian lynx.</title>
        <authorList>
            <person name="Alcaide M."/>
            <person name="Messina E."/>
            <person name="Richter M."/>
            <person name="Bargiela R."/>
            <person name="Peplies J."/>
            <person name="Huws S.A."/>
            <person name="Newbold C.J."/>
            <person name="Golyshin P.N."/>
            <person name="Simon M.A."/>
            <person name="Lopez G."/>
            <person name="Yakimov M.M."/>
            <person name="Ferrer M."/>
        </authorList>
    </citation>
    <scope>NUCLEOTIDE SEQUENCE</scope>
</reference>
<dbReference type="GO" id="GO:0016998">
    <property type="term" value="P:cell wall macromolecule catabolic process"/>
    <property type="evidence" value="ECO:0007669"/>
    <property type="project" value="InterPro"/>
</dbReference>
<keyword evidence="5" id="KW-0812">Transmembrane</keyword>
<feature type="region of interest" description="Disordered" evidence="4">
    <location>
        <begin position="86"/>
        <end position="152"/>
    </location>
</feature>
<keyword evidence="2 6" id="KW-0378">Hydrolase</keyword>
<dbReference type="PROSITE" id="PS51904">
    <property type="entry name" value="GLYCOSYL_HYDROL_F25_2"/>
    <property type="match status" value="1"/>
</dbReference>
<evidence type="ECO:0000256" key="1">
    <source>
        <dbReference type="ARBA" id="ARBA00010646"/>
    </source>
</evidence>
<keyword evidence="5" id="KW-1133">Transmembrane helix</keyword>
<dbReference type="SMART" id="SM00641">
    <property type="entry name" value="Glyco_25"/>
    <property type="match status" value="1"/>
</dbReference>
<feature type="region of interest" description="Disordered" evidence="4">
    <location>
        <begin position="1"/>
        <end position="68"/>
    </location>
</feature>
<dbReference type="PANTHER" id="PTHR34135:SF2">
    <property type="entry name" value="LYSOZYME"/>
    <property type="match status" value="1"/>
</dbReference>
<dbReference type="Gene3D" id="3.20.20.80">
    <property type="entry name" value="Glycosidases"/>
    <property type="match status" value="1"/>
</dbReference>
<dbReference type="InterPro" id="IPR017853">
    <property type="entry name" value="GH"/>
</dbReference>
<dbReference type="InterPro" id="IPR002053">
    <property type="entry name" value="Glyco_hydro_25"/>
</dbReference>
<feature type="transmembrane region" description="Helical" evidence="5">
    <location>
        <begin position="159"/>
        <end position="180"/>
    </location>
</feature>
<dbReference type="CDD" id="cd06524">
    <property type="entry name" value="GH25_YegX-like"/>
    <property type="match status" value="1"/>
</dbReference>
<name>J9H4J4_9ZZZZ</name>
<dbReference type="GO" id="GO:0003796">
    <property type="term" value="F:lysozyme activity"/>
    <property type="evidence" value="ECO:0007669"/>
    <property type="project" value="InterPro"/>
</dbReference>
<evidence type="ECO:0000256" key="4">
    <source>
        <dbReference type="SAM" id="MobiDB-lite"/>
    </source>
</evidence>
<keyword evidence="3" id="KW-0326">Glycosidase</keyword>
<protein>
    <submittedName>
        <fullName evidence="6">Glycosyl hydrolase family 25</fullName>
    </submittedName>
</protein>
<dbReference type="AlphaFoldDB" id="J9H4J4"/>
<sequence>MKKKNETPAETSSTGQRISSGQRSASGSQIASGQRSSSGQQTSSGQRTSSGSKPRGTAAASSKRTSVRQLELFATDADGRLAAEAWEEVPRSSVERKVSEAQRPKRSSEAQRPKRSSETQRPKSSSETQRPKRSSETRRPKQPVEKLHPKRPSKPMPAWLRYLWMSLIVLAFSGAFYYFFIRPYAYRWKPCYGLKAYGICMPYGYQVHGIDISHHQGEIDWAHLQQTRQGPFPVQFVFLKASEGGDYLDPTFWAHFDSARAHGFIRGAYHFYNPKTDPVRQADFFIRTVKLEAGDLPPVLDIEKRGKDEQVLRRDLKIWLDRIEQHYRVKPILYTSYKFKTRYLNDSVFNSYPYWIAHYYVDSVEYRGQWKFWQHTDVGSLPGISEQVDLNIFNGSLEELRQMLLPERKEDSVRVAEGIPSAGGVGTGKKL</sequence>
<dbReference type="SUPFAM" id="SSF51445">
    <property type="entry name" value="(Trans)glycosidases"/>
    <property type="match status" value="1"/>
</dbReference>